<dbReference type="Proteomes" id="UP000245369">
    <property type="component" value="Chromosome"/>
</dbReference>
<gene>
    <name evidence="2" type="ORF">DK182_01965</name>
</gene>
<dbReference type="RefSeq" id="WP_002959266.1">
    <property type="nucleotide sequence ID" value="NZ_CP029490.1"/>
</dbReference>
<keyword evidence="3" id="KW-1185">Reference proteome</keyword>
<keyword evidence="1" id="KW-1133">Transmembrane helix</keyword>
<evidence type="ECO:0000313" key="3">
    <source>
        <dbReference type="Proteomes" id="UP000245369"/>
    </source>
</evidence>
<evidence type="ECO:0000313" key="2">
    <source>
        <dbReference type="EMBL" id="AWN20182.1"/>
    </source>
</evidence>
<keyword evidence="1" id="KW-0812">Transmembrane</keyword>
<feature type="transmembrane region" description="Helical" evidence="1">
    <location>
        <begin position="99"/>
        <end position="117"/>
    </location>
</feature>
<proteinExistence type="predicted"/>
<sequence length="161" mass="18262">MFPQWFKYRNSLRGLNIALLVMESVSLAFNGLFFILYLIFLAAYSDLERANLDSLIMTNFVLLVMPLIVNALLLGLFIHNQKRLKEEPAQLLTKLVSSLAYCLGFLPLIQVLLAFWLQSGFMSQLFALLFRLAFSILCIIALVSRHNLLQALKASAEAAYK</sequence>
<protein>
    <submittedName>
        <fullName evidence="2">Uncharacterized protein</fullName>
    </submittedName>
</protein>
<dbReference type="GeneID" id="93923284"/>
<organism evidence="2 3">
    <name type="scientific">Streptococcus sobrinus</name>
    <dbReference type="NCBI Taxonomy" id="1310"/>
    <lineage>
        <taxon>Bacteria</taxon>
        <taxon>Bacillati</taxon>
        <taxon>Bacillota</taxon>
        <taxon>Bacilli</taxon>
        <taxon>Lactobacillales</taxon>
        <taxon>Streptococcaceae</taxon>
        <taxon>Streptococcus</taxon>
    </lineage>
</organism>
<accession>A0ABM6W3E3</accession>
<feature type="transmembrane region" description="Helical" evidence="1">
    <location>
        <begin position="56"/>
        <end position="78"/>
    </location>
</feature>
<keyword evidence="1" id="KW-0472">Membrane</keyword>
<dbReference type="EMBL" id="CP029490">
    <property type="protein sequence ID" value="AWN20182.1"/>
    <property type="molecule type" value="Genomic_DNA"/>
</dbReference>
<feature type="transmembrane region" description="Helical" evidence="1">
    <location>
        <begin position="123"/>
        <end position="143"/>
    </location>
</feature>
<reference evidence="2 3" key="1">
    <citation type="submission" date="2018-05" db="EMBL/GenBank/DDBJ databases">
        <title>Complete genome sequences of Streptococcus sobrinus.</title>
        <authorList>
            <person name="Sales M."/>
            <person name="Jensen P.A."/>
        </authorList>
    </citation>
    <scope>NUCLEOTIDE SEQUENCE [LARGE SCALE GENOMIC DNA]</scope>
    <source>
        <strain evidence="2 3">SL1</strain>
    </source>
</reference>
<feature type="transmembrane region" description="Helical" evidence="1">
    <location>
        <begin position="20"/>
        <end position="44"/>
    </location>
</feature>
<name>A0ABM6W3E3_9STRE</name>
<evidence type="ECO:0000256" key="1">
    <source>
        <dbReference type="SAM" id="Phobius"/>
    </source>
</evidence>